<evidence type="ECO:0000313" key="2">
    <source>
        <dbReference type="EMBL" id="MBB5431385.1"/>
    </source>
</evidence>
<organism evidence="2 3">
    <name type="scientific">Nocardiopsis composta</name>
    <dbReference type="NCBI Taxonomy" id="157465"/>
    <lineage>
        <taxon>Bacteria</taxon>
        <taxon>Bacillati</taxon>
        <taxon>Actinomycetota</taxon>
        <taxon>Actinomycetes</taxon>
        <taxon>Streptosporangiales</taxon>
        <taxon>Nocardiopsidaceae</taxon>
        <taxon>Nocardiopsis</taxon>
    </lineage>
</organism>
<protein>
    <submittedName>
        <fullName evidence="2">Uncharacterized protein</fullName>
    </submittedName>
</protein>
<evidence type="ECO:0000313" key="3">
    <source>
        <dbReference type="Proteomes" id="UP000572635"/>
    </source>
</evidence>
<dbReference type="EMBL" id="JACHDB010000001">
    <property type="protein sequence ID" value="MBB5431385.1"/>
    <property type="molecule type" value="Genomic_DNA"/>
</dbReference>
<keyword evidence="3" id="KW-1185">Reference proteome</keyword>
<dbReference type="AlphaFoldDB" id="A0A7W8QKC9"/>
<dbReference type="Proteomes" id="UP000572635">
    <property type="component" value="Unassembled WGS sequence"/>
</dbReference>
<accession>A0A7W8QKC9</accession>
<proteinExistence type="predicted"/>
<sequence>MCRFVERDTARPAREMRYGLRVRSRLTGETGTLLRVTPAGNPVWRPDGTDLEITNGAGEIEEVQ</sequence>
<comment type="caution">
    <text evidence="2">The sequence shown here is derived from an EMBL/GenBank/DDBJ whole genome shotgun (WGS) entry which is preliminary data.</text>
</comment>
<name>A0A7W8QKC9_9ACTN</name>
<reference evidence="2 3" key="1">
    <citation type="submission" date="2020-08" db="EMBL/GenBank/DDBJ databases">
        <title>Sequencing the genomes of 1000 actinobacteria strains.</title>
        <authorList>
            <person name="Klenk H.-P."/>
        </authorList>
    </citation>
    <scope>NUCLEOTIDE SEQUENCE [LARGE SCALE GENOMIC DNA]</scope>
    <source>
        <strain evidence="2 3">DSM 44551</strain>
    </source>
</reference>
<dbReference type="RefSeq" id="WP_184391012.1">
    <property type="nucleotide sequence ID" value="NZ_JACHDB010000001.1"/>
</dbReference>
<feature type="region of interest" description="Disordered" evidence="1">
    <location>
        <begin position="37"/>
        <end position="64"/>
    </location>
</feature>
<gene>
    <name evidence="2" type="ORF">HDA36_001469</name>
</gene>
<evidence type="ECO:0000256" key="1">
    <source>
        <dbReference type="SAM" id="MobiDB-lite"/>
    </source>
</evidence>